<sequence length="188" mass="21921">MARSLLLRGLVRRVLLLRLNWLLSFNNWPIQTRTWLISFSRSLPWLNLLVLFKRHWPSVLLLPPLNLWLFQPQLLKLRPFLLWSLMLVSALVLALVFMLALVVSLALWLLLLTVVLLQPLFHILAVPLSCLVVLKLSILSLKRRLLFQFHFLVVPLSCLVVLTMSILSLKRRLRAQNLIFVSDSAKFF</sequence>
<comment type="caution">
    <text evidence="2">The sequence shown here is derived from an EMBL/GenBank/DDBJ whole genome shotgun (WGS) entry which is preliminary data.</text>
</comment>
<evidence type="ECO:0000313" key="2">
    <source>
        <dbReference type="EMBL" id="CAD6185594.1"/>
    </source>
</evidence>
<dbReference type="EMBL" id="CAJGYM010000002">
    <property type="protein sequence ID" value="CAD6185594.1"/>
    <property type="molecule type" value="Genomic_DNA"/>
</dbReference>
<keyword evidence="1" id="KW-0812">Transmembrane</keyword>
<feature type="transmembrane region" description="Helical" evidence="1">
    <location>
        <begin position="108"/>
        <end position="134"/>
    </location>
</feature>
<dbReference type="AlphaFoldDB" id="A0A8S1GRR8"/>
<keyword evidence="3" id="KW-1185">Reference proteome</keyword>
<gene>
    <name evidence="2" type="ORF">CAUJ_LOCUS1513</name>
</gene>
<feature type="transmembrane region" description="Helical" evidence="1">
    <location>
        <begin position="146"/>
        <end position="167"/>
    </location>
</feature>
<dbReference type="Proteomes" id="UP000835052">
    <property type="component" value="Unassembled WGS sequence"/>
</dbReference>
<evidence type="ECO:0000256" key="1">
    <source>
        <dbReference type="SAM" id="Phobius"/>
    </source>
</evidence>
<reference evidence="2" key="1">
    <citation type="submission" date="2020-10" db="EMBL/GenBank/DDBJ databases">
        <authorList>
            <person name="Kikuchi T."/>
        </authorList>
    </citation>
    <scope>NUCLEOTIDE SEQUENCE</scope>
    <source>
        <strain evidence="2">NKZ352</strain>
    </source>
</reference>
<evidence type="ECO:0000313" key="3">
    <source>
        <dbReference type="Proteomes" id="UP000835052"/>
    </source>
</evidence>
<evidence type="ECO:0008006" key="4">
    <source>
        <dbReference type="Google" id="ProtNLM"/>
    </source>
</evidence>
<accession>A0A8S1GRR8</accession>
<proteinExistence type="predicted"/>
<keyword evidence="1" id="KW-1133">Transmembrane helix</keyword>
<name>A0A8S1GRR8_9PELO</name>
<feature type="transmembrane region" description="Helical" evidence="1">
    <location>
        <begin position="80"/>
        <end position="102"/>
    </location>
</feature>
<keyword evidence="1" id="KW-0472">Membrane</keyword>
<organism evidence="2 3">
    <name type="scientific">Caenorhabditis auriculariae</name>
    <dbReference type="NCBI Taxonomy" id="2777116"/>
    <lineage>
        <taxon>Eukaryota</taxon>
        <taxon>Metazoa</taxon>
        <taxon>Ecdysozoa</taxon>
        <taxon>Nematoda</taxon>
        <taxon>Chromadorea</taxon>
        <taxon>Rhabditida</taxon>
        <taxon>Rhabditina</taxon>
        <taxon>Rhabditomorpha</taxon>
        <taxon>Rhabditoidea</taxon>
        <taxon>Rhabditidae</taxon>
        <taxon>Peloderinae</taxon>
        <taxon>Caenorhabditis</taxon>
    </lineage>
</organism>
<protein>
    <recommendedName>
        <fullName evidence="4">Transmembrane protein</fullName>
    </recommendedName>
</protein>